<keyword evidence="1" id="KW-0175">Coiled coil</keyword>
<name>A0A1I5QR67_9BACT</name>
<dbReference type="InterPro" id="IPR027056">
    <property type="entry name" value="Gluconate_2DH_su3"/>
</dbReference>
<dbReference type="AlphaFoldDB" id="A0A1I5QR67"/>
<keyword evidence="3" id="KW-1185">Reference proteome</keyword>
<protein>
    <submittedName>
        <fullName evidence="2">Gluconate 2-dehydrogenase subunit 3</fullName>
    </submittedName>
</protein>
<dbReference type="OrthoDB" id="6385145at2"/>
<dbReference type="STRING" id="1079859.SAMN04515674_103326"/>
<reference evidence="2 3" key="1">
    <citation type="submission" date="2016-10" db="EMBL/GenBank/DDBJ databases">
        <authorList>
            <person name="de Groot N.N."/>
        </authorList>
    </citation>
    <scope>NUCLEOTIDE SEQUENCE [LARGE SCALE GENOMIC DNA]</scope>
    <source>
        <strain evidence="3">E92,LMG 26720,CCM 7988</strain>
    </source>
</reference>
<gene>
    <name evidence="2" type="ORF">SAMN04515674_103326</name>
</gene>
<dbReference type="RefSeq" id="WP_092014564.1">
    <property type="nucleotide sequence ID" value="NZ_FOXH01000003.1"/>
</dbReference>
<dbReference type="Pfam" id="PF13618">
    <property type="entry name" value="Gluconate_2-dh3"/>
    <property type="match status" value="1"/>
</dbReference>
<evidence type="ECO:0000313" key="3">
    <source>
        <dbReference type="Proteomes" id="UP000199306"/>
    </source>
</evidence>
<dbReference type="EMBL" id="FOXH01000003">
    <property type="protein sequence ID" value="SFP48755.1"/>
    <property type="molecule type" value="Genomic_DNA"/>
</dbReference>
<dbReference type="Proteomes" id="UP000199306">
    <property type="component" value="Unassembled WGS sequence"/>
</dbReference>
<proteinExistence type="predicted"/>
<accession>A0A1I5QR67</accession>
<organism evidence="2 3">
    <name type="scientific">Pseudarcicella hirudinis</name>
    <dbReference type="NCBI Taxonomy" id="1079859"/>
    <lineage>
        <taxon>Bacteria</taxon>
        <taxon>Pseudomonadati</taxon>
        <taxon>Bacteroidota</taxon>
        <taxon>Cytophagia</taxon>
        <taxon>Cytophagales</taxon>
        <taxon>Flectobacillaceae</taxon>
        <taxon>Pseudarcicella</taxon>
    </lineage>
</organism>
<evidence type="ECO:0000256" key="1">
    <source>
        <dbReference type="SAM" id="Coils"/>
    </source>
</evidence>
<evidence type="ECO:0000313" key="2">
    <source>
        <dbReference type="EMBL" id="SFP48755.1"/>
    </source>
</evidence>
<sequence>MNRRDALSKVALLIGGTLTAPTLMAMSRVGETKTEMNLIAGFSLNDTQRKIVAEVAEHIIPKTTTAGAKDAGVPAFIEMMLNDCYKAPEHNSFLEGVSSLEKKNFLSQSKEEQIATLKKLEADTNELMKSYNVKQVKVGDNVDKESIEGKKQGVPFWRLMKELTLLGYYTSEEGIKASFIYEPVPGKFKAIKMKPGQKAYQY</sequence>
<feature type="coiled-coil region" evidence="1">
    <location>
        <begin position="103"/>
        <end position="130"/>
    </location>
</feature>